<dbReference type="Pfam" id="PF02631">
    <property type="entry name" value="RecX_HTH2"/>
    <property type="match status" value="1"/>
</dbReference>
<evidence type="ECO:0000256" key="3">
    <source>
        <dbReference type="ARBA" id="ARBA00018111"/>
    </source>
</evidence>
<evidence type="ECO:0000256" key="1">
    <source>
        <dbReference type="ARBA" id="ARBA00004496"/>
    </source>
</evidence>
<keyword evidence="9" id="KW-1185">Reference proteome</keyword>
<evidence type="ECO:0000313" key="9">
    <source>
        <dbReference type="Proteomes" id="UP000198528"/>
    </source>
</evidence>
<evidence type="ECO:0000256" key="4">
    <source>
        <dbReference type="ARBA" id="ARBA00022490"/>
    </source>
</evidence>
<reference evidence="9" key="1">
    <citation type="submission" date="2016-10" db="EMBL/GenBank/DDBJ databases">
        <authorList>
            <person name="Varghese N."/>
            <person name="Submissions S."/>
        </authorList>
    </citation>
    <scope>NUCLEOTIDE SEQUENCE [LARGE SCALE GENOMIC DNA]</scope>
    <source>
        <strain evidence="9">DSM 22619</strain>
    </source>
</reference>
<comment type="function">
    <text evidence="5">Modulates RecA activity.</text>
</comment>
<dbReference type="PANTHER" id="PTHR33602:SF1">
    <property type="entry name" value="REGULATORY PROTEIN RECX FAMILY PROTEIN"/>
    <property type="match status" value="1"/>
</dbReference>
<dbReference type="Pfam" id="PF21982">
    <property type="entry name" value="RecX_HTH1"/>
    <property type="match status" value="1"/>
</dbReference>
<comment type="similarity">
    <text evidence="2 5">Belongs to the RecX family.</text>
</comment>
<gene>
    <name evidence="5" type="primary">recX</name>
    <name evidence="8" type="ORF">SAMN04487824_10515</name>
</gene>
<comment type="subcellular location">
    <subcellularLocation>
        <location evidence="1 5">Cytoplasm</location>
    </subcellularLocation>
</comment>
<proteinExistence type="inferred from homology"/>
<name>A0A1G6JKJ9_9ACTN</name>
<dbReference type="RefSeq" id="WP_090845600.1">
    <property type="nucleotide sequence ID" value="NZ_FMZL01000005.1"/>
</dbReference>
<feature type="domain" description="RecX second three-helical" evidence="6">
    <location>
        <begin position="121"/>
        <end position="154"/>
    </location>
</feature>
<accession>A0A1G6JKJ9</accession>
<dbReference type="PANTHER" id="PTHR33602">
    <property type="entry name" value="REGULATORY PROTEIN RECX FAMILY PROTEIN"/>
    <property type="match status" value="1"/>
</dbReference>
<sequence length="218" mass="24953">MESWELKLPKRGEARLGARKPRAELVLSEEGSERKLSIPVMVAKRLKGISEERPWVADNARSLMEVERELERRCCSERAEALLNRRDYSTAEMRSKLLDDGFYAPIIDEYLRRASDVGLLDDARYADAFIRSKVASGWGERKVSAALRVRGIDASGLDGWPYEYFDEDSEYERALEIASRKTFSERNRFSKVVRFVMGRGFSGAVAYDVAHRICEDAE</sequence>
<evidence type="ECO:0000259" key="7">
    <source>
        <dbReference type="Pfam" id="PF21982"/>
    </source>
</evidence>
<dbReference type="GO" id="GO:0006282">
    <property type="term" value="P:regulation of DNA repair"/>
    <property type="evidence" value="ECO:0007669"/>
    <property type="project" value="UniProtKB-UniRule"/>
</dbReference>
<dbReference type="EMBL" id="FMZL01000005">
    <property type="protein sequence ID" value="SDC19191.1"/>
    <property type="molecule type" value="Genomic_DNA"/>
</dbReference>
<dbReference type="GO" id="GO:0005737">
    <property type="term" value="C:cytoplasm"/>
    <property type="evidence" value="ECO:0007669"/>
    <property type="project" value="UniProtKB-SubCell"/>
</dbReference>
<dbReference type="InterPro" id="IPR053926">
    <property type="entry name" value="RecX_HTH_1st"/>
</dbReference>
<keyword evidence="4 5" id="KW-0963">Cytoplasm</keyword>
<protein>
    <recommendedName>
        <fullName evidence="3 5">Regulatory protein RecX</fullName>
    </recommendedName>
</protein>
<dbReference type="Gene3D" id="1.10.10.10">
    <property type="entry name" value="Winged helix-like DNA-binding domain superfamily/Winged helix DNA-binding domain"/>
    <property type="match status" value="2"/>
</dbReference>
<dbReference type="InterPro" id="IPR036388">
    <property type="entry name" value="WH-like_DNA-bd_sf"/>
</dbReference>
<dbReference type="HAMAP" id="MF_01114">
    <property type="entry name" value="RecX"/>
    <property type="match status" value="1"/>
</dbReference>
<dbReference type="InterPro" id="IPR053924">
    <property type="entry name" value="RecX_HTH_2nd"/>
</dbReference>
<dbReference type="Proteomes" id="UP000198528">
    <property type="component" value="Unassembled WGS sequence"/>
</dbReference>
<evidence type="ECO:0000256" key="5">
    <source>
        <dbReference type="HAMAP-Rule" id="MF_01114"/>
    </source>
</evidence>
<dbReference type="InterPro" id="IPR003783">
    <property type="entry name" value="Regulatory_RecX"/>
</dbReference>
<organism evidence="8 9">
    <name type="scientific">Parafannyhessea umbonata</name>
    <dbReference type="NCBI Taxonomy" id="604330"/>
    <lineage>
        <taxon>Bacteria</taxon>
        <taxon>Bacillati</taxon>
        <taxon>Actinomycetota</taxon>
        <taxon>Coriobacteriia</taxon>
        <taxon>Coriobacteriales</taxon>
        <taxon>Atopobiaceae</taxon>
        <taxon>Parafannyhessea</taxon>
    </lineage>
</organism>
<feature type="domain" description="RecX first three-helical" evidence="7">
    <location>
        <begin position="77"/>
        <end position="111"/>
    </location>
</feature>
<dbReference type="STRING" id="604330.SAMN04489857_0812"/>
<evidence type="ECO:0000256" key="2">
    <source>
        <dbReference type="ARBA" id="ARBA00009695"/>
    </source>
</evidence>
<evidence type="ECO:0000313" key="8">
    <source>
        <dbReference type="EMBL" id="SDC19191.1"/>
    </source>
</evidence>
<dbReference type="AlphaFoldDB" id="A0A1G6JKJ9"/>
<evidence type="ECO:0000259" key="6">
    <source>
        <dbReference type="Pfam" id="PF02631"/>
    </source>
</evidence>